<reference evidence="3" key="1">
    <citation type="journal article" date="2013" name="Genome Biol.">
        <title>Comparative genomics of the core and accessory genomes of 48 Sinorhizobium strains comprising five genospecies.</title>
        <authorList>
            <person name="Sugawara M."/>
            <person name="Epstein B."/>
            <person name="Badgley B.D."/>
            <person name="Unno T."/>
            <person name="Xu L."/>
            <person name="Reese J."/>
            <person name="Gyaneshwar P."/>
            <person name="Denny R."/>
            <person name="Mudge J."/>
            <person name="Bharti A.K."/>
            <person name="Farmer A.D."/>
            <person name="May G.D."/>
            <person name="Woodward J.E."/>
            <person name="Medigue C."/>
            <person name="Vallenet D."/>
            <person name="Lajus A."/>
            <person name="Rouy Z."/>
            <person name="Martinez-Vaz B."/>
            <person name="Tiffin P."/>
            <person name="Young N.D."/>
            <person name="Sadowsky M.J."/>
        </authorList>
    </citation>
    <scope>NUCLEOTIDE SEQUENCE</scope>
    <source>
        <strain evidence="3">M1</strain>
    </source>
</reference>
<feature type="compositionally biased region" description="Gly residues" evidence="1">
    <location>
        <begin position="100"/>
        <end position="109"/>
    </location>
</feature>
<feature type="signal peptide" evidence="2">
    <location>
        <begin position="1"/>
        <end position="23"/>
    </location>
</feature>
<comment type="caution">
    <text evidence="3">The sequence shown here is derived from an EMBL/GenBank/DDBJ whole genome shotgun (WGS) entry which is preliminary data.</text>
</comment>
<proteinExistence type="predicted"/>
<protein>
    <submittedName>
        <fullName evidence="3">Uncharacterized protein</fullName>
    </submittedName>
</protein>
<evidence type="ECO:0000313" key="3">
    <source>
        <dbReference type="EMBL" id="MQW74227.1"/>
    </source>
</evidence>
<feature type="non-terminal residue" evidence="3">
    <location>
        <position position="109"/>
    </location>
</feature>
<sequence length="109" mass="10930">MKTLDIFLSTTGLALMTAGFMTAATVPARAQNAVGPMLVAEQCSPLTDANYEACCMAQNRAEILTAEQINQCPPLSTASIGGGFSTTNSDSGPRNLNGDNGTGGGGSGG</sequence>
<accession>A0A6G1WX55</accession>
<dbReference type="AlphaFoldDB" id="A0A6G1WX55"/>
<dbReference type="EMBL" id="WISB01000247">
    <property type="protein sequence ID" value="MQW74227.1"/>
    <property type="molecule type" value="Genomic_DNA"/>
</dbReference>
<keyword evidence="2" id="KW-0732">Signal</keyword>
<feature type="compositionally biased region" description="Polar residues" evidence="1">
    <location>
        <begin position="76"/>
        <end position="94"/>
    </location>
</feature>
<name>A0A6G1WX55_9HYPH</name>
<evidence type="ECO:0000256" key="1">
    <source>
        <dbReference type="SAM" id="MobiDB-lite"/>
    </source>
</evidence>
<feature type="region of interest" description="Disordered" evidence="1">
    <location>
        <begin position="76"/>
        <end position="109"/>
    </location>
</feature>
<organism evidence="3">
    <name type="scientific">Sinorhizobium medicae</name>
    <dbReference type="NCBI Taxonomy" id="110321"/>
    <lineage>
        <taxon>Bacteria</taxon>
        <taxon>Pseudomonadati</taxon>
        <taxon>Pseudomonadota</taxon>
        <taxon>Alphaproteobacteria</taxon>
        <taxon>Hyphomicrobiales</taxon>
        <taxon>Rhizobiaceae</taxon>
        <taxon>Sinorhizobium/Ensifer group</taxon>
        <taxon>Sinorhizobium</taxon>
    </lineage>
</organism>
<feature type="chain" id="PRO_5026080212" evidence="2">
    <location>
        <begin position="24"/>
        <end position="109"/>
    </location>
</feature>
<gene>
    <name evidence="3" type="ORF">GHJ91_35735</name>
</gene>
<evidence type="ECO:0000256" key="2">
    <source>
        <dbReference type="SAM" id="SignalP"/>
    </source>
</evidence>